<dbReference type="EMBL" id="SLWK01000009">
    <property type="protein sequence ID" value="TCO07218.1"/>
    <property type="molecule type" value="Genomic_DNA"/>
</dbReference>
<sequence>MIIFDLKIFILSYACLNMHKDVSKSLNNLKSDVNIHLH</sequence>
<organism evidence="1 2">
    <name type="scientific">Natronoflexus pectinivorans</name>
    <dbReference type="NCBI Taxonomy" id="682526"/>
    <lineage>
        <taxon>Bacteria</taxon>
        <taxon>Pseudomonadati</taxon>
        <taxon>Bacteroidota</taxon>
        <taxon>Bacteroidia</taxon>
        <taxon>Marinilabiliales</taxon>
        <taxon>Marinilabiliaceae</taxon>
        <taxon>Natronoflexus</taxon>
    </lineage>
</organism>
<comment type="caution">
    <text evidence="1">The sequence shown here is derived from an EMBL/GenBank/DDBJ whole genome shotgun (WGS) entry which is preliminary data.</text>
</comment>
<dbReference type="Proteomes" id="UP000295221">
    <property type="component" value="Unassembled WGS sequence"/>
</dbReference>
<protein>
    <submittedName>
        <fullName evidence="1">Uncharacterized protein</fullName>
    </submittedName>
</protein>
<proteinExistence type="predicted"/>
<name>A0A4R2GGN8_9BACT</name>
<reference evidence="1 2" key="1">
    <citation type="submission" date="2019-03" db="EMBL/GenBank/DDBJ databases">
        <title>Genomic Encyclopedia of Type Strains, Phase IV (KMG-IV): sequencing the most valuable type-strain genomes for metagenomic binning, comparative biology and taxonomic classification.</title>
        <authorList>
            <person name="Goeker M."/>
        </authorList>
    </citation>
    <scope>NUCLEOTIDE SEQUENCE [LARGE SCALE GENOMIC DNA]</scope>
    <source>
        <strain evidence="1 2">DSM 24179</strain>
    </source>
</reference>
<accession>A0A4R2GGN8</accession>
<evidence type="ECO:0000313" key="1">
    <source>
        <dbReference type="EMBL" id="TCO07218.1"/>
    </source>
</evidence>
<dbReference type="AlphaFoldDB" id="A0A4R2GGN8"/>
<evidence type="ECO:0000313" key="2">
    <source>
        <dbReference type="Proteomes" id="UP000295221"/>
    </source>
</evidence>
<gene>
    <name evidence="1" type="ORF">EV194_10934</name>
</gene>
<keyword evidence="2" id="KW-1185">Reference proteome</keyword>